<feature type="transmembrane region" description="Helical" evidence="3">
    <location>
        <begin position="20"/>
        <end position="44"/>
    </location>
</feature>
<evidence type="ECO:0000256" key="2">
    <source>
        <dbReference type="SAM" id="MobiDB-lite"/>
    </source>
</evidence>
<evidence type="ECO:0000256" key="3">
    <source>
        <dbReference type="SAM" id="Phobius"/>
    </source>
</evidence>
<evidence type="ECO:0000259" key="4">
    <source>
        <dbReference type="Pfam" id="PF11611"/>
    </source>
</evidence>
<dbReference type="EMBL" id="FNAB01000001">
    <property type="protein sequence ID" value="SDC70829.1"/>
    <property type="molecule type" value="Genomic_DNA"/>
</dbReference>
<name>A0A1G6NSQ0_9NOCA</name>
<reference evidence="5 6" key="1">
    <citation type="submission" date="2016-10" db="EMBL/GenBank/DDBJ databases">
        <authorList>
            <person name="de Groot N.N."/>
        </authorList>
    </citation>
    <scope>NUCLEOTIDE SEQUENCE [LARGE SCALE GENOMIC DNA]</scope>
    <source>
        <strain evidence="5 6">JCM 11308</strain>
    </source>
</reference>
<keyword evidence="3" id="KW-0812">Transmembrane</keyword>
<dbReference type="AlphaFoldDB" id="A0A1G6NSQ0"/>
<gene>
    <name evidence="5" type="ORF">SAMN05444580_101650</name>
</gene>
<accession>A0A1G6NSQ0</accession>
<evidence type="ECO:0000256" key="1">
    <source>
        <dbReference type="ARBA" id="ARBA00022729"/>
    </source>
</evidence>
<feature type="domain" description="DUF4352" evidence="4">
    <location>
        <begin position="107"/>
        <end position="186"/>
    </location>
</feature>
<keyword evidence="3" id="KW-1133">Transmembrane helix</keyword>
<dbReference type="RefSeq" id="WP_072843093.1">
    <property type="nucleotide sequence ID" value="NZ_FNAB01000001.1"/>
</dbReference>
<keyword evidence="1" id="KW-0732">Signal</keyword>
<evidence type="ECO:0000313" key="6">
    <source>
        <dbReference type="Proteomes" id="UP000199417"/>
    </source>
</evidence>
<organism evidence="5 6">
    <name type="scientific">Rhodococcus tukisamuensis</name>
    <dbReference type="NCBI Taxonomy" id="168276"/>
    <lineage>
        <taxon>Bacteria</taxon>
        <taxon>Bacillati</taxon>
        <taxon>Actinomycetota</taxon>
        <taxon>Actinomycetes</taxon>
        <taxon>Mycobacteriales</taxon>
        <taxon>Nocardiaceae</taxon>
        <taxon>Rhodococcus</taxon>
    </lineage>
</organism>
<keyword evidence="6" id="KW-1185">Reference proteome</keyword>
<keyword evidence="3" id="KW-0472">Membrane</keyword>
<proteinExistence type="predicted"/>
<dbReference type="STRING" id="168276.SAMN05444580_101650"/>
<sequence>MTDPNQPYPQQPPAKKKRKIWPWIVIGVPVLLFGGCTVAMVSAVGGDESATVSSGSSDGGGAPAANSGPEFPGKLAKDTSAMAGDTITRDGLAYTVTPLEQGSSVVGDYMCSNVTIKNVGDKQNDFNGYIDWSMQDANGAIRDATYAPDHELLESGQLAPGGQASGSVCFDARQGAASGTYVVLFKDTFSMSSDRVAWINTI</sequence>
<dbReference type="Gene3D" id="2.60.40.1240">
    <property type="match status" value="1"/>
</dbReference>
<dbReference type="Pfam" id="PF11611">
    <property type="entry name" value="DUF4352"/>
    <property type="match status" value="1"/>
</dbReference>
<dbReference type="InterPro" id="IPR029051">
    <property type="entry name" value="DUF4352"/>
</dbReference>
<dbReference type="Proteomes" id="UP000199417">
    <property type="component" value="Unassembled WGS sequence"/>
</dbReference>
<feature type="region of interest" description="Disordered" evidence="2">
    <location>
        <begin position="48"/>
        <end position="77"/>
    </location>
</feature>
<evidence type="ECO:0000313" key="5">
    <source>
        <dbReference type="EMBL" id="SDC70829.1"/>
    </source>
</evidence>
<protein>
    <recommendedName>
        <fullName evidence="4">DUF4352 domain-containing protein</fullName>
    </recommendedName>
</protein>
<dbReference type="InterPro" id="IPR029050">
    <property type="entry name" value="Immunoprotect_excell_Ig-like"/>
</dbReference>